<evidence type="ECO:0000256" key="6">
    <source>
        <dbReference type="SAM" id="Phobius"/>
    </source>
</evidence>
<protein>
    <submittedName>
        <fullName evidence="7">Oligosaccharide flippase family protein</fullName>
    </submittedName>
</protein>
<feature type="transmembrane region" description="Helical" evidence="6">
    <location>
        <begin position="123"/>
        <end position="142"/>
    </location>
</feature>
<dbReference type="InterPro" id="IPR002797">
    <property type="entry name" value="Polysacc_synth"/>
</dbReference>
<feature type="transmembrane region" description="Helical" evidence="6">
    <location>
        <begin position="197"/>
        <end position="216"/>
    </location>
</feature>
<keyword evidence="5 6" id="KW-0472">Membrane</keyword>
<evidence type="ECO:0000256" key="5">
    <source>
        <dbReference type="ARBA" id="ARBA00023136"/>
    </source>
</evidence>
<feature type="transmembrane region" description="Helical" evidence="6">
    <location>
        <begin position="79"/>
        <end position="103"/>
    </location>
</feature>
<evidence type="ECO:0000256" key="3">
    <source>
        <dbReference type="ARBA" id="ARBA00022692"/>
    </source>
</evidence>
<comment type="subcellular location">
    <subcellularLocation>
        <location evidence="1">Cell membrane</location>
        <topology evidence="1">Multi-pass membrane protein</topology>
    </subcellularLocation>
</comment>
<dbReference type="InterPro" id="IPR050833">
    <property type="entry name" value="Poly_Biosynth_Transport"/>
</dbReference>
<sequence length="494" mass="56794">MSSIKKFASQTAIYGVSTIASRILNFFLTPIYTTVYGPRSYGVFTTMYAWASVLNAIMAFGMETTFFRYINKKEDKEKVYSNTFFVIAFLTALFLISTFVFLKPIAAWMQEGKETSLSDYEKYISYFALILSFDALSVIPFARIRAEGRPYRYALIKLINILSFIGLNLFFLFGISFIIKNQLPLGSWFASWYQQEWIGYVFISNLIASILTFLLLTPELLKLKFRLDKDLLLEMFQYSWPVLVANLSFIINENSDKIFLEKLLPSDISDKQVGIYGACSKLAIFMNIFVQAFRLGAEPFFFSSAKDKNAKETYAVIMSYFVVALALIYVGLIVNIDLLKYFIGKSFWEGLNVVPILLLGYLSLGIYMNLSIWYKLSDQTRYGLYISGVGAILTVVLNVVFIPVYGYMASAWISLSAYATMMVLSYIWGQKHYPIPYRVKRDLLYILLATATVYISFVLLDRNIVWGNLLFVLFAIFIFYLEKDNLKKVFSKRV</sequence>
<gene>
    <name evidence="7" type="ORF">ACFSAH_03805</name>
</gene>
<feature type="transmembrane region" description="Helical" evidence="6">
    <location>
        <begin position="382"/>
        <end position="405"/>
    </location>
</feature>
<evidence type="ECO:0000313" key="8">
    <source>
        <dbReference type="Proteomes" id="UP001597118"/>
    </source>
</evidence>
<keyword evidence="4 6" id="KW-1133">Transmembrane helix</keyword>
<organism evidence="7 8">
    <name type="scientific">Pseudopedobacter beijingensis</name>
    <dbReference type="NCBI Taxonomy" id="1207056"/>
    <lineage>
        <taxon>Bacteria</taxon>
        <taxon>Pseudomonadati</taxon>
        <taxon>Bacteroidota</taxon>
        <taxon>Sphingobacteriia</taxon>
        <taxon>Sphingobacteriales</taxon>
        <taxon>Sphingobacteriaceae</taxon>
        <taxon>Pseudopedobacter</taxon>
    </lineage>
</organism>
<feature type="transmembrane region" description="Helical" evidence="6">
    <location>
        <begin position="411"/>
        <end position="429"/>
    </location>
</feature>
<dbReference type="Pfam" id="PF01943">
    <property type="entry name" value="Polysacc_synt"/>
    <property type="match status" value="1"/>
</dbReference>
<comment type="caution">
    <text evidence="7">The sequence shown here is derived from an EMBL/GenBank/DDBJ whole genome shotgun (WGS) entry which is preliminary data.</text>
</comment>
<feature type="transmembrane region" description="Helical" evidence="6">
    <location>
        <begin position="47"/>
        <end position="67"/>
    </location>
</feature>
<feature type="transmembrane region" description="Helical" evidence="6">
    <location>
        <begin position="12"/>
        <end position="35"/>
    </location>
</feature>
<dbReference type="PANTHER" id="PTHR30250:SF11">
    <property type="entry name" value="O-ANTIGEN TRANSPORTER-RELATED"/>
    <property type="match status" value="1"/>
</dbReference>
<reference evidence="8" key="1">
    <citation type="journal article" date="2019" name="Int. J. Syst. Evol. Microbiol.">
        <title>The Global Catalogue of Microorganisms (GCM) 10K type strain sequencing project: providing services to taxonomists for standard genome sequencing and annotation.</title>
        <authorList>
            <consortium name="The Broad Institute Genomics Platform"/>
            <consortium name="The Broad Institute Genome Sequencing Center for Infectious Disease"/>
            <person name="Wu L."/>
            <person name="Ma J."/>
        </authorList>
    </citation>
    <scope>NUCLEOTIDE SEQUENCE [LARGE SCALE GENOMIC DNA]</scope>
    <source>
        <strain evidence="8">CCUG 53762</strain>
    </source>
</reference>
<dbReference type="PANTHER" id="PTHR30250">
    <property type="entry name" value="PST FAMILY PREDICTED COLANIC ACID TRANSPORTER"/>
    <property type="match status" value="1"/>
</dbReference>
<dbReference type="RefSeq" id="WP_379661366.1">
    <property type="nucleotide sequence ID" value="NZ_JBHUDG010000003.1"/>
</dbReference>
<evidence type="ECO:0000256" key="1">
    <source>
        <dbReference type="ARBA" id="ARBA00004651"/>
    </source>
</evidence>
<feature type="transmembrane region" description="Helical" evidence="6">
    <location>
        <begin position="314"/>
        <end position="333"/>
    </location>
</feature>
<name>A0ABW4I9T6_9SPHI</name>
<evidence type="ECO:0000256" key="2">
    <source>
        <dbReference type="ARBA" id="ARBA00022475"/>
    </source>
</evidence>
<evidence type="ECO:0000256" key="4">
    <source>
        <dbReference type="ARBA" id="ARBA00022989"/>
    </source>
</evidence>
<proteinExistence type="predicted"/>
<keyword evidence="2" id="KW-1003">Cell membrane</keyword>
<keyword evidence="3 6" id="KW-0812">Transmembrane</keyword>
<accession>A0ABW4I9T6</accession>
<dbReference type="EMBL" id="JBHUDG010000003">
    <property type="protein sequence ID" value="MFD1628985.1"/>
    <property type="molecule type" value="Genomic_DNA"/>
</dbReference>
<evidence type="ECO:0000313" key="7">
    <source>
        <dbReference type="EMBL" id="MFD1628985.1"/>
    </source>
</evidence>
<feature type="transmembrane region" description="Helical" evidence="6">
    <location>
        <begin position="441"/>
        <end position="459"/>
    </location>
</feature>
<feature type="transmembrane region" description="Helical" evidence="6">
    <location>
        <begin position="465"/>
        <end position="482"/>
    </location>
</feature>
<dbReference type="Proteomes" id="UP001597118">
    <property type="component" value="Unassembled WGS sequence"/>
</dbReference>
<feature type="transmembrane region" description="Helical" evidence="6">
    <location>
        <begin position="154"/>
        <end position="177"/>
    </location>
</feature>
<keyword evidence="8" id="KW-1185">Reference proteome</keyword>
<feature type="transmembrane region" description="Helical" evidence="6">
    <location>
        <begin position="353"/>
        <end position="370"/>
    </location>
</feature>